<dbReference type="AlphaFoldDB" id="A0A367IUD7"/>
<protein>
    <submittedName>
        <fullName evidence="1">Uncharacterized protein</fullName>
    </submittedName>
</protein>
<accession>A0A367IUD7</accession>
<proteinExistence type="predicted"/>
<evidence type="ECO:0000313" key="2">
    <source>
        <dbReference type="Proteomes" id="UP000253551"/>
    </source>
</evidence>
<sequence>MTTSLSLTGSQLVAYLTRPLCPEEVICETCTRIGDQDFEQCLNKDLSPRVYLKLAVMLSDIDLRYSLTNSQEDIEWLCTMAIKISTDSTLASYVVEKLHQLCQEQKQSVMLDQISQYLKKQSYLHYHREIKFIQECLH</sequence>
<evidence type="ECO:0000313" key="1">
    <source>
        <dbReference type="EMBL" id="RCH81287.1"/>
    </source>
</evidence>
<keyword evidence="2" id="KW-1185">Reference proteome</keyword>
<feature type="non-terminal residue" evidence="1">
    <location>
        <position position="138"/>
    </location>
</feature>
<comment type="caution">
    <text evidence="1">The sequence shown here is derived from an EMBL/GenBank/DDBJ whole genome shotgun (WGS) entry which is preliminary data.</text>
</comment>
<name>A0A367IUD7_RHIST</name>
<dbReference type="EMBL" id="PJQM01005588">
    <property type="protein sequence ID" value="RCH81287.1"/>
    <property type="molecule type" value="Genomic_DNA"/>
</dbReference>
<reference evidence="1 2" key="1">
    <citation type="journal article" date="2018" name="G3 (Bethesda)">
        <title>Phylogenetic and Phylogenomic Definition of Rhizopus Species.</title>
        <authorList>
            <person name="Gryganskyi A.P."/>
            <person name="Golan J."/>
            <person name="Dolatabadi S."/>
            <person name="Mondo S."/>
            <person name="Robb S."/>
            <person name="Idnurm A."/>
            <person name="Muszewska A."/>
            <person name="Steczkiewicz K."/>
            <person name="Masonjones S."/>
            <person name="Liao H.L."/>
            <person name="Gajdeczka M.T."/>
            <person name="Anike F."/>
            <person name="Vuek A."/>
            <person name="Anishchenko I.M."/>
            <person name="Voigt K."/>
            <person name="de Hoog G.S."/>
            <person name="Smith M.E."/>
            <person name="Heitman J."/>
            <person name="Vilgalys R."/>
            <person name="Stajich J.E."/>
        </authorList>
    </citation>
    <scope>NUCLEOTIDE SEQUENCE [LARGE SCALE GENOMIC DNA]</scope>
    <source>
        <strain evidence="1 2">LSU 92-RS-03</strain>
    </source>
</reference>
<gene>
    <name evidence="1" type="ORF">CU098_008620</name>
</gene>
<dbReference type="Proteomes" id="UP000253551">
    <property type="component" value="Unassembled WGS sequence"/>
</dbReference>
<organism evidence="1 2">
    <name type="scientific">Rhizopus stolonifer</name>
    <name type="common">Rhizopus nigricans</name>
    <dbReference type="NCBI Taxonomy" id="4846"/>
    <lineage>
        <taxon>Eukaryota</taxon>
        <taxon>Fungi</taxon>
        <taxon>Fungi incertae sedis</taxon>
        <taxon>Mucoromycota</taxon>
        <taxon>Mucoromycotina</taxon>
        <taxon>Mucoromycetes</taxon>
        <taxon>Mucorales</taxon>
        <taxon>Mucorineae</taxon>
        <taxon>Rhizopodaceae</taxon>
        <taxon>Rhizopus</taxon>
    </lineage>
</organism>
<dbReference type="OrthoDB" id="5576441at2759"/>